<keyword evidence="2" id="KW-0808">Transferase</keyword>
<accession>A0A2A6DZG5</accession>
<dbReference type="CDD" id="cd01741">
    <property type="entry name" value="GATase1_1"/>
    <property type="match status" value="1"/>
</dbReference>
<evidence type="ECO:0000313" key="2">
    <source>
        <dbReference type="EMBL" id="PDO10082.1"/>
    </source>
</evidence>
<dbReference type="FunFam" id="3.40.50.880:FF:000033">
    <property type="entry name" value="Glutamine amidotransferase class-I"/>
    <property type="match status" value="1"/>
</dbReference>
<dbReference type="EMBL" id="MOXJ01000020">
    <property type="protein sequence ID" value="PDO10082.1"/>
    <property type="molecule type" value="Genomic_DNA"/>
</dbReference>
<dbReference type="Proteomes" id="UP000243688">
    <property type="component" value="Unassembled WGS sequence"/>
</dbReference>
<evidence type="ECO:0000313" key="3">
    <source>
        <dbReference type="Proteomes" id="UP000243688"/>
    </source>
</evidence>
<name>A0A2A6DZG5_9BACL</name>
<comment type="caution">
    <text evidence="2">The sequence shown here is derived from an EMBL/GenBank/DDBJ whole genome shotgun (WGS) entry which is preliminary data.</text>
</comment>
<dbReference type="InterPro" id="IPR017926">
    <property type="entry name" value="GATASE"/>
</dbReference>
<dbReference type="PROSITE" id="PS51273">
    <property type="entry name" value="GATASE_TYPE_1"/>
    <property type="match status" value="1"/>
</dbReference>
<reference evidence="2 3" key="1">
    <citation type="submission" date="2016-12" db="EMBL/GenBank/DDBJ databases">
        <title>Candidatus Reconcilibacillus cellulovorans genome.</title>
        <authorList>
            <person name="Kolinko S."/>
            <person name="Wu Y.-W."/>
            <person name="Tachea F."/>
            <person name="Denzel E."/>
            <person name="Hiras J."/>
            <person name="Baecker N."/>
            <person name="Chan L.J."/>
            <person name="Eichorst S.A."/>
            <person name="Frey D."/>
            <person name="Adams P.D."/>
            <person name="Pray T."/>
            <person name="Tanjore D."/>
            <person name="Petzold C.J."/>
            <person name="Gladden J.M."/>
            <person name="Simmons B.A."/>
            <person name="Singer S.W."/>
        </authorList>
    </citation>
    <scope>NUCLEOTIDE SEQUENCE [LARGE SCALE GENOMIC DNA]</scope>
    <source>
        <strain evidence="2">JTherm</strain>
    </source>
</reference>
<dbReference type="Pfam" id="PF00117">
    <property type="entry name" value="GATase"/>
    <property type="match status" value="1"/>
</dbReference>
<dbReference type="GO" id="GO:0005829">
    <property type="term" value="C:cytosol"/>
    <property type="evidence" value="ECO:0007669"/>
    <property type="project" value="TreeGrafter"/>
</dbReference>
<evidence type="ECO:0000259" key="1">
    <source>
        <dbReference type="Pfam" id="PF00117"/>
    </source>
</evidence>
<dbReference type="AlphaFoldDB" id="A0A2A6DZG5"/>
<organism evidence="2 3">
    <name type="scientific">Candidatus Reconcilbacillus cellulovorans</name>
    <dbReference type="NCBI Taxonomy" id="1906605"/>
    <lineage>
        <taxon>Bacteria</taxon>
        <taxon>Bacillati</taxon>
        <taxon>Bacillota</taxon>
        <taxon>Bacilli</taxon>
        <taxon>Bacillales</taxon>
        <taxon>Paenibacillaceae</taxon>
        <taxon>Candidatus Reconcilbacillus</taxon>
    </lineage>
</organism>
<dbReference type="InterPro" id="IPR029062">
    <property type="entry name" value="Class_I_gatase-like"/>
</dbReference>
<sequence>MRIQFAQHVPFENPGAFVRWAEERGHASGITRFFAGERLPPPEAWDWLVVMGGPMSVHDEKDFPWLVGEKRAIEQAIRAGKTVIGVCLGAQLIADVLGAHVYLNDWREIGWFPIRWTPESRALPLFRAFPDEMAVYHWHGETFELPDGATRLASSAACLNQAFMYGDTVVGFQFHLEMQEENIRLIMEHCAHEMTPGPFVQTKEQMLDGARRYVGEIVAALYDFLDRFERRSTQ</sequence>
<dbReference type="InterPro" id="IPR044992">
    <property type="entry name" value="ChyE-like"/>
</dbReference>
<dbReference type="PANTHER" id="PTHR42695">
    <property type="entry name" value="GLUTAMINE AMIDOTRANSFERASE YLR126C-RELATED"/>
    <property type="match status" value="1"/>
</dbReference>
<feature type="domain" description="Glutamine amidotransferase" evidence="1">
    <location>
        <begin position="45"/>
        <end position="179"/>
    </location>
</feature>
<dbReference type="SUPFAM" id="SSF52317">
    <property type="entry name" value="Class I glutamine amidotransferase-like"/>
    <property type="match status" value="1"/>
</dbReference>
<proteinExistence type="predicted"/>
<gene>
    <name evidence="2" type="ORF">BLM47_09255</name>
</gene>
<dbReference type="Gene3D" id="3.40.50.880">
    <property type="match status" value="1"/>
</dbReference>
<protein>
    <submittedName>
        <fullName evidence="2">Amidotransferase</fullName>
    </submittedName>
</protein>
<dbReference type="GO" id="GO:0016740">
    <property type="term" value="F:transferase activity"/>
    <property type="evidence" value="ECO:0007669"/>
    <property type="project" value="UniProtKB-KW"/>
</dbReference>
<dbReference type="PANTHER" id="PTHR42695:SF5">
    <property type="entry name" value="GLUTAMINE AMIDOTRANSFERASE YLR126C-RELATED"/>
    <property type="match status" value="1"/>
</dbReference>